<dbReference type="Pfam" id="PF00512">
    <property type="entry name" value="HisKA"/>
    <property type="match status" value="1"/>
</dbReference>
<dbReference type="PRINTS" id="PR00344">
    <property type="entry name" value="BCTRLSENSOR"/>
</dbReference>
<dbReference type="PROSITE" id="PS50885">
    <property type="entry name" value="HAMP"/>
    <property type="match status" value="1"/>
</dbReference>
<organism evidence="17 18">
    <name type="scientific">Cytobacillus horneckiae</name>
    <dbReference type="NCBI Taxonomy" id="549687"/>
    <lineage>
        <taxon>Bacteria</taxon>
        <taxon>Bacillati</taxon>
        <taxon>Bacillota</taxon>
        <taxon>Bacilli</taxon>
        <taxon>Bacillales</taxon>
        <taxon>Bacillaceae</taxon>
        <taxon>Cytobacillus</taxon>
    </lineage>
</organism>
<dbReference type="FunFam" id="3.30.565.10:FF:000006">
    <property type="entry name" value="Sensor histidine kinase WalK"/>
    <property type="match status" value="1"/>
</dbReference>
<dbReference type="SUPFAM" id="SSF47384">
    <property type="entry name" value="Homodimeric domain of signal transducing histidine kinase"/>
    <property type="match status" value="1"/>
</dbReference>
<comment type="caution">
    <text evidence="17">The sequence shown here is derived from an EMBL/GenBank/DDBJ whole genome shotgun (WGS) entry which is preliminary data.</text>
</comment>
<keyword evidence="7 14" id="KW-0812">Transmembrane</keyword>
<evidence type="ECO:0000313" key="17">
    <source>
        <dbReference type="EMBL" id="PKG28003.1"/>
    </source>
</evidence>
<feature type="domain" description="Histidine kinase" evidence="15">
    <location>
        <begin position="237"/>
        <end position="453"/>
    </location>
</feature>
<keyword evidence="13 14" id="KW-0472">Membrane</keyword>
<keyword evidence="12" id="KW-0902">Two-component regulatory system</keyword>
<dbReference type="PANTHER" id="PTHR45528">
    <property type="entry name" value="SENSOR HISTIDINE KINASE CPXA"/>
    <property type="match status" value="1"/>
</dbReference>
<dbReference type="InterPro" id="IPR003660">
    <property type="entry name" value="HAMP_dom"/>
</dbReference>
<dbReference type="CDD" id="cd00075">
    <property type="entry name" value="HATPase"/>
    <property type="match status" value="1"/>
</dbReference>
<evidence type="ECO:0000256" key="11">
    <source>
        <dbReference type="ARBA" id="ARBA00022989"/>
    </source>
</evidence>
<accession>A0A2N0ZEU4</accession>
<dbReference type="Pfam" id="PF02518">
    <property type="entry name" value="HATPase_c"/>
    <property type="match status" value="1"/>
</dbReference>
<dbReference type="GO" id="GO:0000155">
    <property type="term" value="F:phosphorelay sensor kinase activity"/>
    <property type="evidence" value="ECO:0007669"/>
    <property type="project" value="InterPro"/>
</dbReference>
<dbReference type="PROSITE" id="PS50109">
    <property type="entry name" value="HIS_KIN"/>
    <property type="match status" value="1"/>
</dbReference>
<evidence type="ECO:0000256" key="5">
    <source>
        <dbReference type="ARBA" id="ARBA00022553"/>
    </source>
</evidence>
<feature type="transmembrane region" description="Helical" evidence="14">
    <location>
        <begin position="6"/>
        <end position="27"/>
    </location>
</feature>
<dbReference type="SUPFAM" id="SSF55874">
    <property type="entry name" value="ATPase domain of HSP90 chaperone/DNA topoisomerase II/histidine kinase"/>
    <property type="match status" value="1"/>
</dbReference>
<keyword evidence="4" id="KW-1003">Cell membrane</keyword>
<dbReference type="Pfam" id="PF00672">
    <property type="entry name" value="HAMP"/>
    <property type="match status" value="1"/>
</dbReference>
<evidence type="ECO:0000259" key="15">
    <source>
        <dbReference type="PROSITE" id="PS50109"/>
    </source>
</evidence>
<keyword evidence="10" id="KW-0067">ATP-binding</keyword>
<evidence type="ECO:0000256" key="12">
    <source>
        <dbReference type="ARBA" id="ARBA00023012"/>
    </source>
</evidence>
<evidence type="ECO:0000259" key="16">
    <source>
        <dbReference type="PROSITE" id="PS50885"/>
    </source>
</evidence>
<dbReference type="CDD" id="cd06225">
    <property type="entry name" value="HAMP"/>
    <property type="match status" value="1"/>
</dbReference>
<evidence type="ECO:0000256" key="14">
    <source>
        <dbReference type="SAM" id="Phobius"/>
    </source>
</evidence>
<dbReference type="RefSeq" id="WP_066194868.1">
    <property type="nucleotide sequence ID" value="NZ_JAFDQP010000015.1"/>
</dbReference>
<comment type="catalytic activity">
    <reaction evidence="1">
        <text>ATP + protein L-histidine = ADP + protein N-phospho-L-histidine.</text>
        <dbReference type="EC" id="2.7.13.3"/>
    </reaction>
</comment>
<dbReference type="Gene3D" id="3.30.565.10">
    <property type="entry name" value="Histidine kinase-like ATPase, C-terminal domain"/>
    <property type="match status" value="1"/>
</dbReference>
<dbReference type="CDD" id="cd00082">
    <property type="entry name" value="HisKA"/>
    <property type="match status" value="1"/>
</dbReference>
<evidence type="ECO:0000313" key="18">
    <source>
        <dbReference type="Proteomes" id="UP000233343"/>
    </source>
</evidence>
<evidence type="ECO:0000256" key="8">
    <source>
        <dbReference type="ARBA" id="ARBA00022741"/>
    </source>
</evidence>
<dbReference type="InterPro" id="IPR036890">
    <property type="entry name" value="HATPase_C_sf"/>
</dbReference>
<dbReference type="FunFam" id="1.10.287.130:FF:000001">
    <property type="entry name" value="Two-component sensor histidine kinase"/>
    <property type="match status" value="1"/>
</dbReference>
<evidence type="ECO:0000256" key="1">
    <source>
        <dbReference type="ARBA" id="ARBA00000085"/>
    </source>
</evidence>
<evidence type="ECO:0000256" key="2">
    <source>
        <dbReference type="ARBA" id="ARBA00004651"/>
    </source>
</evidence>
<reference evidence="17 18" key="1">
    <citation type="journal article" date="2010" name="Int. J. Syst. Evol. Microbiol.">
        <title>Bacillus horneckiae sp. nov., isolated from a spacecraft-assembly clean room.</title>
        <authorList>
            <person name="Vaishampayan P."/>
            <person name="Probst A."/>
            <person name="Krishnamurthi S."/>
            <person name="Ghosh S."/>
            <person name="Osman S."/>
            <person name="McDowall A."/>
            <person name="Ruckmani A."/>
            <person name="Mayilraj S."/>
            <person name="Venkateswaran K."/>
        </authorList>
    </citation>
    <scope>NUCLEOTIDE SEQUENCE [LARGE SCALE GENOMIC DNA]</scope>
    <source>
        <strain evidence="18">1PO1SC</strain>
    </source>
</reference>
<dbReference type="InterPro" id="IPR003594">
    <property type="entry name" value="HATPase_dom"/>
</dbReference>
<dbReference type="Proteomes" id="UP000233343">
    <property type="component" value="Unassembled WGS sequence"/>
</dbReference>
<gene>
    <name evidence="17" type="ORF">CWS20_15455</name>
</gene>
<dbReference type="SMART" id="SM00387">
    <property type="entry name" value="HATPase_c"/>
    <property type="match status" value="1"/>
</dbReference>
<keyword evidence="11 14" id="KW-1133">Transmembrane helix</keyword>
<dbReference type="AlphaFoldDB" id="A0A2N0ZEU4"/>
<evidence type="ECO:0000256" key="10">
    <source>
        <dbReference type="ARBA" id="ARBA00022840"/>
    </source>
</evidence>
<protein>
    <recommendedName>
        <fullName evidence="3">histidine kinase</fullName>
        <ecNumber evidence="3">2.7.13.3</ecNumber>
    </recommendedName>
</protein>
<keyword evidence="5" id="KW-0597">Phosphoprotein</keyword>
<evidence type="ECO:0000256" key="6">
    <source>
        <dbReference type="ARBA" id="ARBA00022679"/>
    </source>
</evidence>
<dbReference type="InterPro" id="IPR003661">
    <property type="entry name" value="HisK_dim/P_dom"/>
</dbReference>
<dbReference type="EC" id="2.7.13.3" evidence="3"/>
<evidence type="ECO:0000256" key="9">
    <source>
        <dbReference type="ARBA" id="ARBA00022777"/>
    </source>
</evidence>
<dbReference type="PANTHER" id="PTHR45528:SF1">
    <property type="entry name" value="SENSOR HISTIDINE KINASE CPXA"/>
    <property type="match status" value="1"/>
</dbReference>
<dbReference type="SUPFAM" id="SSF158472">
    <property type="entry name" value="HAMP domain-like"/>
    <property type="match status" value="1"/>
</dbReference>
<evidence type="ECO:0000256" key="3">
    <source>
        <dbReference type="ARBA" id="ARBA00012438"/>
    </source>
</evidence>
<dbReference type="Gene3D" id="1.10.287.130">
    <property type="match status" value="1"/>
</dbReference>
<name>A0A2N0ZEU4_9BACI</name>
<comment type="subcellular location">
    <subcellularLocation>
        <location evidence="2">Cell membrane</location>
        <topology evidence="2">Multi-pass membrane protein</topology>
    </subcellularLocation>
</comment>
<feature type="domain" description="HAMP" evidence="16">
    <location>
        <begin position="177"/>
        <end position="229"/>
    </location>
</feature>
<dbReference type="SMART" id="SM00388">
    <property type="entry name" value="HisKA"/>
    <property type="match status" value="1"/>
</dbReference>
<evidence type="ECO:0000256" key="4">
    <source>
        <dbReference type="ARBA" id="ARBA00022475"/>
    </source>
</evidence>
<dbReference type="EMBL" id="PISD01000033">
    <property type="protein sequence ID" value="PKG28003.1"/>
    <property type="molecule type" value="Genomic_DNA"/>
</dbReference>
<feature type="transmembrane region" description="Helical" evidence="14">
    <location>
        <begin position="157"/>
        <end position="180"/>
    </location>
</feature>
<evidence type="ECO:0000256" key="13">
    <source>
        <dbReference type="ARBA" id="ARBA00023136"/>
    </source>
</evidence>
<dbReference type="InterPro" id="IPR036097">
    <property type="entry name" value="HisK_dim/P_sf"/>
</dbReference>
<dbReference type="InterPro" id="IPR050398">
    <property type="entry name" value="HssS/ArlS-like"/>
</dbReference>
<keyword evidence="18" id="KW-1185">Reference proteome</keyword>
<sequence>MQKLSIKLGLIFLFIIFGLEIFMFFFLHSALVDSRVEEELIALQTRGNSHRDILERNFDRMTISHVALMESEANTDVVVTDENKQILDSSVAPSKIDKYIQSNADAVLEDEIVEDNWKEESYIATVSVIRGDAGGYVYMFQNTASIHSLIERLNRHFLVTGLIVIALTIVIIFFVSNALVKPLNKMKAATAKISKGDFSVSLPETGNDELGELSKSIQLLADDLNYLKQERTDFLASISHELRTPLTYIKGYANIVQNRELSPEERRHYLTIIKEETERISALIKDLFDLAQLDNNAFIINKEPVELYDFIRKIDQKLTPAFEEKGLKLVLFCPQRVYLLADPLRLEQIIYNLLDNALKYSENEGITKITVKTDNNDVLINIIDNGKGIPSADLPFLFHRFYRVEKSRTRASGGSGLGLSIVEELIHAHGGTITVQSRKNSGTEFAIKFKGALLDEDNLTR</sequence>
<proteinExistence type="predicted"/>
<evidence type="ECO:0000256" key="7">
    <source>
        <dbReference type="ARBA" id="ARBA00022692"/>
    </source>
</evidence>
<dbReference type="InterPro" id="IPR005467">
    <property type="entry name" value="His_kinase_dom"/>
</dbReference>
<keyword evidence="8" id="KW-0547">Nucleotide-binding</keyword>
<dbReference type="GO" id="GO:0005886">
    <property type="term" value="C:plasma membrane"/>
    <property type="evidence" value="ECO:0007669"/>
    <property type="project" value="UniProtKB-SubCell"/>
</dbReference>
<dbReference type="InterPro" id="IPR004358">
    <property type="entry name" value="Sig_transdc_His_kin-like_C"/>
</dbReference>
<dbReference type="GO" id="GO:0005524">
    <property type="term" value="F:ATP binding"/>
    <property type="evidence" value="ECO:0007669"/>
    <property type="project" value="UniProtKB-KW"/>
</dbReference>
<keyword evidence="9 17" id="KW-0418">Kinase</keyword>
<dbReference type="SMART" id="SM00304">
    <property type="entry name" value="HAMP"/>
    <property type="match status" value="1"/>
</dbReference>
<dbReference type="Gene3D" id="6.10.340.10">
    <property type="match status" value="1"/>
</dbReference>
<keyword evidence="6" id="KW-0808">Transferase</keyword>